<dbReference type="Pfam" id="PF01471">
    <property type="entry name" value="PG_binding_1"/>
    <property type="match status" value="1"/>
</dbReference>
<accession>A0ABP9KL29</accession>
<feature type="active site" description="Proton donor/acceptor" evidence="7">
    <location>
        <position position="283"/>
    </location>
</feature>
<dbReference type="InterPro" id="IPR038063">
    <property type="entry name" value="Transpep_catalytic_dom"/>
</dbReference>
<dbReference type="Gene3D" id="1.10.101.10">
    <property type="entry name" value="PGBD-like superfamily/PGBD"/>
    <property type="match status" value="1"/>
</dbReference>
<dbReference type="PANTHER" id="PTHR30582">
    <property type="entry name" value="L,D-TRANSPEPTIDASE"/>
    <property type="match status" value="1"/>
</dbReference>
<evidence type="ECO:0000256" key="7">
    <source>
        <dbReference type="PROSITE-ProRule" id="PRU01373"/>
    </source>
</evidence>
<keyword evidence="6 7" id="KW-0961">Cell wall biogenesis/degradation</keyword>
<name>A0ABP9KL29_9SPHN</name>
<feature type="domain" description="L,D-TPase catalytic" evidence="9">
    <location>
        <begin position="192"/>
        <end position="323"/>
    </location>
</feature>
<evidence type="ECO:0000256" key="6">
    <source>
        <dbReference type="ARBA" id="ARBA00023316"/>
    </source>
</evidence>
<evidence type="ECO:0000256" key="5">
    <source>
        <dbReference type="ARBA" id="ARBA00022984"/>
    </source>
</evidence>
<evidence type="ECO:0000256" key="1">
    <source>
        <dbReference type="ARBA" id="ARBA00004752"/>
    </source>
</evidence>
<protein>
    <recommendedName>
        <fullName evidence="9">L,D-TPase catalytic domain-containing protein</fullName>
    </recommendedName>
</protein>
<organism evidence="10 11">
    <name type="scientific">Erythrobacter westpacificensis</name>
    <dbReference type="NCBI Taxonomy" id="1055231"/>
    <lineage>
        <taxon>Bacteria</taxon>
        <taxon>Pseudomonadati</taxon>
        <taxon>Pseudomonadota</taxon>
        <taxon>Alphaproteobacteria</taxon>
        <taxon>Sphingomonadales</taxon>
        <taxon>Erythrobacteraceae</taxon>
        <taxon>Erythrobacter/Porphyrobacter group</taxon>
        <taxon>Erythrobacter</taxon>
    </lineage>
</organism>
<feature type="chain" id="PRO_5046768134" description="L,D-TPase catalytic domain-containing protein" evidence="8">
    <location>
        <begin position="25"/>
        <end position="323"/>
    </location>
</feature>
<keyword evidence="3" id="KW-0808">Transferase</keyword>
<proteinExistence type="inferred from homology"/>
<keyword evidence="8" id="KW-0732">Signal</keyword>
<sequence>MTKRPILAAILSFPLLSAGVPAVAQGGPGLSVTLPESISKAQLGERDMEVLAVQIMLDRSNHSPGVIDGFNGGNTQRAVAAFRRNHGMSEDGGIDTEFLRALLKQETGEMFRTYTISQEDVDGPFYDVPSDFAEQADMARVGYETPRELLAERFHMDQGFLAALNPDADFSRAGEQIVIVARGRRNLAGEVARIEVRKERGEVAALDASGAELATFPATIGSSEFPSPSGSMTVSAVAPEANYTFDPEDQRWGPDKTFIIPPGPNNPVGGIWIDLGKDGYGIHGSPDPQLIGKTASHGCVRLTNWDAQALADAVSQGVEVVFV</sequence>
<reference evidence="11" key="1">
    <citation type="journal article" date="2019" name="Int. J. Syst. Evol. Microbiol.">
        <title>The Global Catalogue of Microorganisms (GCM) 10K type strain sequencing project: providing services to taxonomists for standard genome sequencing and annotation.</title>
        <authorList>
            <consortium name="The Broad Institute Genomics Platform"/>
            <consortium name="The Broad Institute Genome Sequencing Center for Infectious Disease"/>
            <person name="Wu L."/>
            <person name="Ma J."/>
        </authorList>
    </citation>
    <scope>NUCLEOTIDE SEQUENCE [LARGE SCALE GENOMIC DNA]</scope>
    <source>
        <strain evidence="11">JCM 18014</strain>
    </source>
</reference>
<dbReference type="SUPFAM" id="SSF141523">
    <property type="entry name" value="L,D-transpeptidase catalytic domain-like"/>
    <property type="match status" value="1"/>
</dbReference>
<evidence type="ECO:0000313" key="10">
    <source>
        <dbReference type="EMBL" id="GAA5059423.1"/>
    </source>
</evidence>
<comment type="caution">
    <text evidence="10">The sequence shown here is derived from an EMBL/GenBank/DDBJ whole genome shotgun (WGS) entry which is preliminary data.</text>
</comment>
<gene>
    <name evidence="10" type="ORF">GCM10023208_26740</name>
</gene>
<dbReference type="InterPro" id="IPR036365">
    <property type="entry name" value="PGBD-like_sf"/>
</dbReference>
<dbReference type="Proteomes" id="UP001500518">
    <property type="component" value="Unassembled WGS sequence"/>
</dbReference>
<evidence type="ECO:0000256" key="2">
    <source>
        <dbReference type="ARBA" id="ARBA00005992"/>
    </source>
</evidence>
<dbReference type="PROSITE" id="PS52029">
    <property type="entry name" value="LD_TPASE"/>
    <property type="match status" value="1"/>
</dbReference>
<dbReference type="InterPro" id="IPR005490">
    <property type="entry name" value="LD_TPept_cat_dom"/>
</dbReference>
<feature type="active site" description="Nucleophile" evidence="7">
    <location>
        <position position="299"/>
    </location>
</feature>
<dbReference type="RefSeq" id="WP_346033523.1">
    <property type="nucleotide sequence ID" value="NZ_BAABHV010000021.1"/>
</dbReference>
<evidence type="ECO:0000259" key="9">
    <source>
        <dbReference type="PROSITE" id="PS52029"/>
    </source>
</evidence>
<feature type="signal peptide" evidence="8">
    <location>
        <begin position="1"/>
        <end position="24"/>
    </location>
</feature>
<keyword evidence="5 7" id="KW-0573">Peptidoglycan synthesis</keyword>
<dbReference type="InterPro" id="IPR050979">
    <property type="entry name" value="LD-transpeptidase"/>
</dbReference>
<evidence type="ECO:0000313" key="11">
    <source>
        <dbReference type="Proteomes" id="UP001500518"/>
    </source>
</evidence>
<dbReference type="EMBL" id="BAABHV010000021">
    <property type="protein sequence ID" value="GAA5059423.1"/>
    <property type="molecule type" value="Genomic_DNA"/>
</dbReference>
<dbReference type="CDD" id="cd16913">
    <property type="entry name" value="YkuD_like"/>
    <property type="match status" value="1"/>
</dbReference>
<evidence type="ECO:0000256" key="8">
    <source>
        <dbReference type="SAM" id="SignalP"/>
    </source>
</evidence>
<dbReference type="InterPro" id="IPR036366">
    <property type="entry name" value="PGBDSf"/>
</dbReference>
<dbReference type="Pfam" id="PF03734">
    <property type="entry name" value="YkuD"/>
    <property type="match status" value="1"/>
</dbReference>
<comment type="pathway">
    <text evidence="1 7">Cell wall biogenesis; peptidoglycan biosynthesis.</text>
</comment>
<evidence type="ECO:0000256" key="3">
    <source>
        <dbReference type="ARBA" id="ARBA00022679"/>
    </source>
</evidence>
<keyword evidence="11" id="KW-1185">Reference proteome</keyword>
<comment type="similarity">
    <text evidence="2">Belongs to the YkuD family.</text>
</comment>
<evidence type="ECO:0000256" key="4">
    <source>
        <dbReference type="ARBA" id="ARBA00022960"/>
    </source>
</evidence>
<dbReference type="InterPro" id="IPR002477">
    <property type="entry name" value="Peptidoglycan-bd-like"/>
</dbReference>
<keyword evidence="4 7" id="KW-0133">Cell shape</keyword>
<dbReference type="SUPFAM" id="SSF47090">
    <property type="entry name" value="PGBD-like"/>
    <property type="match status" value="1"/>
</dbReference>
<dbReference type="Gene3D" id="2.40.440.10">
    <property type="entry name" value="L,D-transpeptidase catalytic domain-like"/>
    <property type="match status" value="1"/>
</dbReference>
<dbReference type="PANTHER" id="PTHR30582:SF30">
    <property type="entry name" value="BLR4375 PROTEIN"/>
    <property type="match status" value="1"/>
</dbReference>